<dbReference type="Proteomes" id="UP001501747">
    <property type="component" value="Unassembled WGS sequence"/>
</dbReference>
<comment type="caution">
    <text evidence="2">The sequence shown here is derived from an EMBL/GenBank/DDBJ whole genome shotgun (WGS) entry which is preliminary data.</text>
</comment>
<protein>
    <recommendedName>
        <fullName evidence="4">OmpA-like domain-containing protein</fullName>
    </recommendedName>
</protein>
<evidence type="ECO:0000313" key="3">
    <source>
        <dbReference type="Proteomes" id="UP001501747"/>
    </source>
</evidence>
<organism evidence="2 3">
    <name type="scientific">Allokutzneria multivorans</name>
    <dbReference type="NCBI Taxonomy" id="1142134"/>
    <lineage>
        <taxon>Bacteria</taxon>
        <taxon>Bacillati</taxon>
        <taxon>Actinomycetota</taxon>
        <taxon>Actinomycetes</taxon>
        <taxon>Pseudonocardiales</taxon>
        <taxon>Pseudonocardiaceae</taxon>
        <taxon>Allokutzneria</taxon>
    </lineage>
</organism>
<accession>A0ABP7S2J4</accession>
<feature type="region of interest" description="Disordered" evidence="1">
    <location>
        <begin position="144"/>
        <end position="202"/>
    </location>
</feature>
<reference evidence="3" key="1">
    <citation type="journal article" date="2019" name="Int. J. Syst. Evol. Microbiol.">
        <title>The Global Catalogue of Microorganisms (GCM) 10K type strain sequencing project: providing services to taxonomists for standard genome sequencing and annotation.</title>
        <authorList>
            <consortium name="The Broad Institute Genomics Platform"/>
            <consortium name="The Broad Institute Genome Sequencing Center for Infectious Disease"/>
            <person name="Wu L."/>
            <person name="Ma J."/>
        </authorList>
    </citation>
    <scope>NUCLEOTIDE SEQUENCE [LARGE SCALE GENOMIC DNA]</scope>
    <source>
        <strain evidence="3">JCM 17342</strain>
    </source>
</reference>
<dbReference type="EMBL" id="BAABAL010000008">
    <property type="protein sequence ID" value="GAA4005709.1"/>
    <property type="molecule type" value="Genomic_DNA"/>
</dbReference>
<dbReference type="SUPFAM" id="SSF103088">
    <property type="entry name" value="OmpA-like"/>
    <property type="match status" value="1"/>
</dbReference>
<name>A0ABP7S2J4_9PSEU</name>
<dbReference type="InterPro" id="IPR036737">
    <property type="entry name" value="OmpA-like_sf"/>
</dbReference>
<evidence type="ECO:0000313" key="2">
    <source>
        <dbReference type="EMBL" id="GAA4005709.1"/>
    </source>
</evidence>
<keyword evidence="3" id="KW-1185">Reference proteome</keyword>
<sequence>MGDEREAKKLPANPGATAWRPKPTGPVMAPPGATAMRGDFSSVPSLGGDLRLNIASFDGFGEGGAKVTAAHREDAKFVAAQLTSWLSRTPGMRFSIVGHGSVDLGSRRANEIRRLLIAAKVPARALVVDTVPGEDDGRVEIKVLNGLPDAPPRPVPGIGLGTPPSPKPIPPRPTLPPGPTPAPGSLWRKDPSGTESEQPRTADAGDALEAAAKLPVAAKAIELLTQVAEQRWREAVAKMKPGEWVALGAVAASIGGGLTVGSIQDPEVGEFVVRMLRTVSPSLPVPGAGGVKVQFLPSYARSTVGPADIGISFQLTGSF</sequence>
<feature type="region of interest" description="Disordered" evidence="1">
    <location>
        <begin position="1"/>
        <end position="28"/>
    </location>
</feature>
<evidence type="ECO:0008006" key="4">
    <source>
        <dbReference type="Google" id="ProtNLM"/>
    </source>
</evidence>
<feature type="compositionally biased region" description="Basic and acidic residues" evidence="1">
    <location>
        <begin position="187"/>
        <end position="200"/>
    </location>
</feature>
<proteinExistence type="predicted"/>
<feature type="compositionally biased region" description="Pro residues" evidence="1">
    <location>
        <begin position="163"/>
        <end position="182"/>
    </location>
</feature>
<dbReference type="RefSeq" id="WP_344874865.1">
    <property type="nucleotide sequence ID" value="NZ_BAABAL010000008.1"/>
</dbReference>
<evidence type="ECO:0000256" key="1">
    <source>
        <dbReference type="SAM" id="MobiDB-lite"/>
    </source>
</evidence>
<gene>
    <name evidence="2" type="ORF">GCM10022247_29170</name>
</gene>